<sequence length="124" mass="14272">MPFCETDRIQLMDTVYPEPLSRLHRRVVPKKRKGTSNRYRTQPVTFLEIQEVDEDNLDDSAVPEPTTSRSELNILNSKFDEFRRSRDLILSNKSENEVDVVESKSAVPLSNSRSTGRLPPRPSI</sequence>
<reference evidence="3" key="1">
    <citation type="submission" date="2025-08" db="UniProtKB">
        <authorList>
            <consortium name="RefSeq"/>
        </authorList>
    </citation>
    <scope>IDENTIFICATION</scope>
    <source>
        <tissue evidence="3">Whole Larva</tissue>
    </source>
</reference>
<accession>A0ABM1MMS7</accession>
<dbReference type="RefSeq" id="XP_017775877.1">
    <property type="nucleotide sequence ID" value="XM_017920388.1"/>
</dbReference>
<evidence type="ECO:0000256" key="1">
    <source>
        <dbReference type="SAM" id="MobiDB-lite"/>
    </source>
</evidence>
<proteinExistence type="predicted"/>
<protein>
    <submittedName>
        <fullName evidence="3">Uncharacterized protein LOC108562162 isoform X1</fullName>
    </submittedName>
</protein>
<organism evidence="2 3">
    <name type="scientific">Nicrophorus vespilloides</name>
    <name type="common">Boreal carrion beetle</name>
    <dbReference type="NCBI Taxonomy" id="110193"/>
    <lineage>
        <taxon>Eukaryota</taxon>
        <taxon>Metazoa</taxon>
        <taxon>Ecdysozoa</taxon>
        <taxon>Arthropoda</taxon>
        <taxon>Hexapoda</taxon>
        <taxon>Insecta</taxon>
        <taxon>Pterygota</taxon>
        <taxon>Neoptera</taxon>
        <taxon>Endopterygota</taxon>
        <taxon>Coleoptera</taxon>
        <taxon>Polyphaga</taxon>
        <taxon>Staphyliniformia</taxon>
        <taxon>Silphidae</taxon>
        <taxon>Nicrophorinae</taxon>
        <taxon>Nicrophorus</taxon>
    </lineage>
</organism>
<dbReference type="Proteomes" id="UP000695000">
    <property type="component" value="Unplaced"/>
</dbReference>
<name>A0ABM1MMS7_NICVS</name>
<dbReference type="GeneID" id="108562162"/>
<feature type="region of interest" description="Disordered" evidence="1">
    <location>
        <begin position="94"/>
        <end position="124"/>
    </location>
</feature>
<evidence type="ECO:0000313" key="3">
    <source>
        <dbReference type="RefSeq" id="XP_017775877.1"/>
    </source>
</evidence>
<gene>
    <name evidence="3" type="primary">LOC108562162</name>
</gene>
<keyword evidence="2" id="KW-1185">Reference proteome</keyword>
<evidence type="ECO:0000313" key="2">
    <source>
        <dbReference type="Proteomes" id="UP000695000"/>
    </source>
</evidence>